<reference evidence="1" key="1">
    <citation type="submission" date="2019-03" db="EMBL/GenBank/DDBJ databases">
        <authorList>
            <person name="Mank J."/>
            <person name="Almeida P."/>
        </authorList>
    </citation>
    <scope>NUCLEOTIDE SEQUENCE</scope>
    <source>
        <strain evidence="1">78183</strain>
    </source>
</reference>
<dbReference type="AlphaFoldDB" id="A0A6N2N1Z8"/>
<gene>
    <name evidence="1" type="ORF">SVIM_LOCUS386145</name>
</gene>
<organism evidence="1">
    <name type="scientific">Salix viminalis</name>
    <name type="common">Common osier</name>
    <name type="synonym">Basket willow</name>
    <dbReference type="NCBI Taxonomy" id="40686"/>
    <lineage>
        <taxon>Eukaryota</taxon>
        <taxon>Viridiplantae</taxon>
        <taxon>Streptophyta</taxon>
        <taxon>Embryophyta</taxon>
        <taxon>Tracheophyta</taxon>
        <taxon>Spermatophyta</taxon>
        <taxon>Magnoliopsida</taxon>
        <taxon>eudicotyledons</taxon>
        <taxon>Gunneridae</taxon>
        <taxon>Pentapetalae</taxon>
        <taxon>rosids</taxon>
        <taxon>fabids</taxon>
        <taxon>Malpighiales</taxon>
        <taxon>Salicaceae</taxon>
        <taxon>Saliceae</taxon>
        <taxon>Salix</taxon>
    </lineage>
</organism>
<proteinExistence type="predicted"/>
<protein>
    <submittedName>
        <fullName evidence="1">Uncharacterized protein</fullName>
    </submittedName>
</protein>
<evidence type="ECO:0000313" key="1">
    <source>
        <dbReference type="EMBL" id="VFU54861.1"/>
    </source>
</evidence>
<accession>A0A6N2N1Z8</accession>
<name>A0A6N2N1Z8_SALVM</name>
<sequence>MWDQPSMCPSVSNNEVKRKLTLISFFHGVSSLLPVVQLPWSHPKSGLPTALISKPALTSLKNPISPAAAEYFLHKLRSARTEKRNLRPHNLLFSFHLQLLKHQKP</sequence>
<dbReference type="EMBL" id="CAADRP010001863">
    <property type="protein sequence ID" value="VFU54861.1"/>
    <property type="molecule type" value="Genomic_DNA"/>
</dbReference>